<reference evidence="6 7" key="1">
    <citation type="journal article" date="2019" name="Sci. Rep.">
        <title>A high-quality genome of Eragrostis curvula grass provides insights into Poaceae evolution and supports new strategies to enhance forage quality.</title>
        <authorList>
            <person name="Carballo J."/>
            <person name="Santos B.A.C.M."/>
            <person name="Zappacosta D."/>
            <person name="Garbus I."/>
            <person name="Selva J.P."/>
            <person name="Gallo C.A."/>
            <person name="Diaz A."/>
            <person name="Albertini E."/>
            <person name="Caccamo M."/>
            <person name="Echenique V."/>
        </authorList>
    </citation>
    <scope>NUCLEOTIDE SEQUENCE [LARGE SCALE GENOMIC DNA]</scope>
    <source>
        <strain evidence="7">cv. Victoria</strain>
        <tissue evidence="6">Leaf</tissue>
    </source>
</reference>
<evidence type="ECO:0000313" key="6">
    <source>
        <dbReference type="EMBL" id="TVU40227.1"/>
    </source>
</evidence>
<dbReference type="Gramene" id="TVU40227">
    <property type="protein sequence ID" value="TVU40227"/>
    <property type="gene ID" value="EJB05_13680"/>
</dbReference>
<gene>
    <name evidence="6" type="ORF">EJB05_13680</name>
    <name evidence="5" type="ORF">EJB05_40724</name>
</gene>
<evidence type="ECO:0000256" key="2">
    <source>
        <dbReference type="ARBA" id="ARBA00011738"/>
    </source>
</evidence>
<dbReference type="GO" id="GO:0009699">
    <property type="term" value="P:phenylpropanoid biosynthetic process"/>
    <property type="evidence" value="ECO:0007669"/>
    <property type="project" value="UniProtKB-ARBA"/>
</dbReference>
<name>A0A5J9VX79_9POAL</name>
<protein>
    <recommendedName>
        <fullName evidence="4">Dirigent protein</fullName>
    </recommendedName>
</protein>
<dbReference type="InterPro" id="IPR044859">
    <property type="entry name" value="Allene_oxi_cyc_Dirigent"/>
</dbReference>
<evidence type="ECO:0000256" key="1">
    <source>
        <dbReference type="ARBA" id="ARBA00010746"/>
    </source>
</evidence>
<comment type="similarity">
    <text evidence="1 4">Belongs to the plant dirigent protein family.</text>
</comment>
<evidence type="ECO:0000313" key="7">
    <source>
        <dbReference type="Proteomes" id="UP000324897"/>
    </source>
</evidence>
<evidence type="ECO:0000256" key="4">
    <source>
        <dbReference type="RuleBase" id="RU363099"/>
    </source>
</evidence>
<evidence type="ECO:0000313" key="5">
    <source>
        <dbReference type="EMBL" id="TVU13192.1"/>
    </source>
</evidence>
<proteinExistence type="inferred from homology"/>
<comment type="subunit">
    <text evidence="2 4">Homodimer.</text>
</comment>
<accession>A0A5J9VX79</accession>
<dbReference type="Proteomes" id="UP000324897">
    <property type="component" value="Chromosome 4"/>
</dbReference>
<organism evidence="6 7">
    <name type="scientific">Eragrostis curvula</name>
    <name type="common">weeping love grass</name>
    <dbReference type="NCBI Taxonomy" id="38414"/>
    <lineage>
        <taxon>Eukaryota</taxon>
        <taxon>Viridiplantae</taxon>
        <taxon>Streptophyta</taxon>
        <taxon>Embryophyta</taxon>
        <taxon>Tracheophyta</taxon>
        <taxon>Spermatophyta</taxon>
        <taxon>Magnoliopsida</taxon>
        <taxon>Liliopsida</taxon>
        <taxon>Poales</taxon>
        <taxon>Poaceae</taxon>
        <taxon>PACMAD clade</taxon>
        <taxon>Chloridoideae</taxon>
        <taxon>Eragrostideae</taxon>
        <taxon>Eragrostidinae</taxon>
        <taxon>Eragrostis</taxon>
    </lineage>
</organism>
<dbReference type="Gene3D" id="2.40.480.10">
    <property type="entry name" value="Allene oxide cyclase-like"/>
    <property type="match status" value="1"/>
</dbReference>
<feature type="non-terminal residue" evidence="6">
    <location>
        <position position="1"/>
    </location>
</feature>
<comment type="caution">
    <text evidence="6">The sequence shown here is derived from an EMBL/GenBank/DDBJ whole genome shotgun (WGS) entry which is preliminary data.</text>
</comment>
<dbReference type="EMBL" id="RWGY01000007">
    <property type="protein sequence ID" value="TVU40227.1"/>
    <property type="molecule type" value="Genomic_DNA"/>
</dbReference>
<keyword evidence="4" id="KW-0052">Apoplast</keyword>
<dbReference type="EMBL" id="RWGY01000035">
    <property type="protein sequence ID" value="TVU13192.1"/>
    <property type="molecule type" value="Genomic_DNA"/>
</dbReference>
<dbReference type="Gramene" id="TVU13192">
    <property type="protein sequence ID" value="TVU13192"/>
    <property type="gene ID" value="EJB05_40724"/>
</dbReference>
<dbReference type="OrthoDB" id="1864232at2759"/>
<dbReference type="Pfam" id="PF03018">
    <property type="entry name" value="Dirigent"/>
    <property type="match status" value="1"/>
</dbReference>
<dbReference type="AlphaFoldDB" id="A0A5J9VX79"/>
<keyword evidence="3 4" id="KW-0964">Secreted</keyword>
<sequence length="151" mass="15763">MHHLHFYMHETSAETAVQVANGTGPPVISRGVRARFGDTVVMDDVLTEGPSPGSRHLGRAQGMYATASRRPGPPAVALTMTVVLTGGGALYESGSTVVVVGRNEVTAPVRELAVVGGTGSFRMATGYALLKTVSWKGVTAVLELDIFVRAA</sequence>
<dbReference type="PANTHER" id="PTHR21495">
    <property type="entry name" value="NUCLEOPORIN-RELATED"/>
    <property type="match status" value="1"/>
</dbReference>
<keyword evidence="7" id="KW-1185">Reference proteome</keyword>
<dbReference type="GO" id="GO:0048046">
    <property type="term" value="C:apoplast"/>
    <property type="evidence" value="ECO:0007669"/>
    <property type="project" value="UniProtKB-SubCell"/>
</dbReference>
<comment type="function">
    <text evidence="4">Dirigent proteins impart stereoselectivity on the phenoxy radical-coupling reaction, yielding optically active lignans from two molecules of coniferyl alcohol in the biosynthesis of lignans, flavonolignans, and alkaloids and thus plays a central role in plant secondary metabolism.</text>
</comment>
<dbReference type="InterPro" id="IPR004265">
    <property type="entry name" value="Dirigent"/>
</dbReference>
<comment type="subcellular location">
    <subcellularLocation>
        <location evidence="4">Secreted</location>
        <location evidence="4">Extracellular space</location>
        <location evidence="4">Apoplast</location>
    </subcellularLocation>
</comment>
<evidence type="ECO:0000256" key="3">
    <source>
        <dbReference type="ARBA" id="ARBA00022525"/>
    </source>
</evidence>